<dbReference type="GO" id="GO:0008236">
    <property type="term" value="F:serine-type peptidase activity"/>
    <property type="evidence" value="ECO:0007669"/>
    <property type="project" value="InterPro"/>
</dbReference>
<dbReference type="InterPro" id="IPR050261">
    <property type="entry name" value="FrsA_esterase"/>
</dbReference>
<dbReference type="InterPro" id="IPR001375">
    <property type="entry name" value="Peptidase_S9_cat"/>
</dbReference>
<dbReference type="PANTHER" id="PTHR22946">
    <property type="entry name" value="DIENELACTONE HYDROLASE DOMAIN-CONTAINING PROTEIN-RELATED"/>
    <property type="match status" value="1"/>
</dbReference>
<organism evidence="4">
    <name type="scientific">Actinomyces sp. oral taxon 448</name>
    <dbReference type="NCBI Taxonomy" id="712124"/>
    <lineage>
        <taxon>Bacteria</taxon>
        <taxon>Bacillati</taxon>
        <taxon>Actinomycetota</taxon>
        <taxon>Actinomycetes</taxon>
        <taxon>Actinomycetales</taxon>
        <taxon>Actinomycetaceae</taxon>
        <taxon>Actinomyces</taxon>
    </lineage>
</organism>
<evidence type="ECO:0000259" key="3">
    <source>
        <dbReference type="Pfam" id="PF00326"/>
    </source>
</evidence>
<dbReference type="InterPro" id="IPR029058">
    <property type="entry name" value="AB_hydrolase_fold"/>
</dbReference>
<accession>A0A0K2ZB39</accession>
<dbReference type="SUPFAM" id="SSF53474">
    <property type="entry name" value="alpha/beta-Hydrolases"/>
    <property type="match status" value="1"/>
</dbReference>
<comment type="similarity">
    <text evidence="1">Belongs to the AB hydrolase superfamily.</text>
</comment>
<proteinExistence type="inferred from homology"/>
<sequence>MKRRTILTAGSLAAAVSPGATQSMGTQQTYTVTTEQLGFESAGNHIYGEIKRPNTQGPAVAIMSHGFGGNHAQESHSHMQDLLAQHGVVVYSYDFAGGSGFEPGQSEGSMTDMSVMTEVQNLRDALTLVQGLDYVDANRTYLIGASQGGVVTTLVADENPTGVRGIALLYPALSLFDDAHERFPNREDITDTTDLMGLTVGRKYFEDIYDVNIYDHMSFGGEVLIFHGTADDIVPISYSQRASTTFAHADLTTLDGEGHGFTEPAQETVADGILSIIDE</sequence>
<dbReference type="GO" id="GO:0006508">
    <property type="term" value="P:proteolysis"/>
    <property type="evidence" value="ECO:0007669"/>
    <property type="project" value="InterPro"/>
</dbReference>
<dbReference type="Gene3D" id="3.40.50.1820">
    <property type="entry name" value="alpha/beta hydrolase"/>
    <property type="match status" value="1"/>
</dbReference>
<evidence type="ECO:0000256" key="2">
    <source>
        <dbReference type="SAM" id="SignalP"/>
    </source>
</evidence>
<feature type="signal peptide" evidence="2">
    <location>
        <begin position="1"/>
        <end position="22"/>
    </location>
</feature>
<dbReference type="EMBL" id="LN868679">
    <property type="protein sequence ID" value="CRY49360.1"/>
    <property type="molecule type" value="Genomic_DNA"/>
</dbReference>
<keyword evidence="2" id="KW-0732">Signal</keyword>
<evidence type="ECO:0000256" key="1">
    <source>
        <dbReference type="ARBA" id="ARBA00008645"/>
    </source>
</evidence>
<name>A0A0K2ZB39_9ACTO</name>
<reference evidence="4" key="2">
    <citation type="submission" date="2015-08" db="EMBL/GenBank/DDBJ databases">
        <title>Complete DNA Sequence of Pseudomonas syringae pv. actinidiae, the Causal Agent of Kiwifruit Canker Disease.</title>
        <authorList>
            <person name="Rikkerink E.H.A."/>
            <person name="Fineran P.C."/>
        </authorList>
    </citation>
    <scope>NUCLEOTIDE SEQUENCE</scope>
    <source>
        <strain evidence="4">F0400</strain>
    </source>
</reference>
<feature type="domain" description="Peptidase S9 prolyl oligopeptidase catalytic" evidence="3">
    <location>
        <begin position="77"/>
        <end position="266"/>
    </location>
</feature>
<dbReference type="PANTHER" id="PTHR22946:SF0">
    <property type="entry name" value="DIENELACTONE HYDROLASE DOMAIN-CONTAINING PROTEIN"/>
    <property type="match status" value="1"/>
</dbReference>
<feature type="chain" id="PRO_5038923149" evidence="2">
    <location>
        <begin position="23"/>
        <end position="279"/>
    </location>
</feature>
<protein>
    <submittedName>
        <fullName evidence="4">ActoFaeI</fullName>
    </submittedName>
</protein>
<reference evidence="4" key="1">
    <citation type="submission" date="2015-06" db="EMBL/GenBank/DDBJ databases">
        <authorList>
            <person name="Hoefler B.C."/>
            <person name="Straight P.D."/>
        </authorList>
    </citation>
    <scope>NUCLEOTIDE SEQUENCE</scope>
    <source>
        <strain evidence="4">F0400</strain>
    </source>
</reference>
<dbReference type="RefSeq" id="WP_009409738.1">
    <property type="nucleotide sequence ID" value="NZ_CAJPSA010000042.1"/>
</dbReference>
<gene>
    <name evidence="4" type="primary">ActoFaeI synthetic construct</name>
</gene>
<dbReference type="Pfam" id="PF00326">
    <property type="entry name" value="Peptidase_S9"/>
    <property type="match status" value="1"/>
</dbReference>
<dbReference type="AlphaFoldDB" id="A0A0K2ZB39"/>
<evidence type="ECO:0000313" key="4">
    <source>
        <dbReference type="EMBL" id="CRY49360.1"/>
    </source>
</evidence>